<feature type="region of interest" description="Disordered" evidence="1">
    <location>
        <begin position="207"/>
        <end position="420"/>
    </location>
</feature>
<protein>
    <submittedName>
        <fullName evidence="2">Uncharacterized protein</fullName>
    </submittedName>
</protein>
<feature type="region of interest" description="Disordered" evidence="1">
    <location>
        <begin position="97"/>
        <end position="175"/>
    </location>
</feature>
<feature type="region of interest" description="Disordered" evidence="1">
    <location>
        <begin position="459"/>
        <end position="509"/>
    </location>
</feature>
<evidence type="ECO:0000256" key="1">
    <source>
        <dbReference type="SAM" id="MobiDB-lite"/>
    </source>
</evidence>
<dbReference type="AlphaFoldDB" id="A0AAD4CK16"/>
<feature type="compositionally biased region" description="Polar residues" evidence="1">
    <location>
        <begin position="220"/>
        <end position="232"/>
    </location>
</feature>
<evidence type="ECO:0000313" key="2">
    <source>
        <dbReference type="EMBL" id="KAF9887974.1"/>
    </source>
</evidence>
<dbReference type="EMBL" id="VCAU01000053">
    <property type="protein sequence ID" value="KAF9887974.1"/>
    <property type="molecule type" value="Genomic_DNA"/>
</dbReference>
<feature type="compositionally biased region" description="Polar residues" evidence="1">
    <location>
        <begin position="410"/>
        <end position="420"/>
    </location>
</feature>
<feature type="compositionally biased region" description="Polar residues" evidence="1">
    <location>
        <begin position="97"/>
        <end position="110"/>
    </location>
</feature>
<feature type="compositionally biased region" description="Basic residues" evidence="1">
    <location>
        <begin position="127"/>
        <end position="151"/>
    </location>
</feature>
<gene>
    <name evidence="2" type="ORF">FE257_009363</name>
</gene>
<proteinExistence type="predicted"/>
<organism evidence="2 3">
    <name type="scientific">Aspergillus nanangensis</name>
    <dbReference type="NCBI Taxonomy" id="2582783"/>
    <lineage>
        <taxon>Eukaryota</taxon>
        <taxon>Fungi</taxon>
        <taxon>Dikarya</taxon>
        <taxon>Ascomycota</taxon>
        <taxon>Pezizomycotina</taxon>
        <taxon>Eurotiomycetes</taxon>
        <taxon>Eurotiomycetidae</taxon>
        <taxon>Eurotiales</taxon>
        <taxon>Aspergillaceae</taxon>
        <taxon>Aspergillus</taxon>
        <taxon>Aspergillus subgen. Circumdati</taxon>
    </lineage>
</organism>
<name>A0AAD4CK16_ASPNN</name>
<feature type="compositionally biased region" description="Polar residues" evidence="1">
    <location>
        <begin position="21"/>
        <end position="33"/>
    </location>
</feature>
<dbReference type="Proteomes" id="UP001194746">
    <property type="component" value="Unassembled WGS sequence"/>
</dbReference>
<sequence length="833" mass="93399">MTSLRESLMSLEQECEDTHSETSATAVNDQPEQNQGISVNEHLLTSILPVRLPPQPTGISGDIPILIDLQPLHENRNTTEDNKTRVEAITLIRARTITRQSPTETASTDQPRLFGDPSVQLTSKNSASRKRKKPKNKKNKTTTTKRKKKKKQSENPQTVKESDSIPTDNKDPSLNLTDTAVEEANMSPLLNNEQIVPEFLSFPPLKQNSTTLTTSTPSTNVASEDQSSTYASVTKGPPRETQKPTPEQESEPQHKDEALKENVEQKPVADASQARSDPPAAHFMRGSLDAFLVPGRSNKRKKKKGKPANNRALPTTPVKNKLIGKGHEKDKVISDSVSHAVPSSTQPLPATSPPPPPPPPPRSNKNSHKGSTPMKEKLPPIREVSPDHANPENQSDLCLDHSEQDPLPMDNQSLADTPKSTSTNLTAWVNVARQDTPQTEVSDDLESDRTVVCNKLQNMFINTQPRPMLPPTTGTTTSHAHPQSTPEPSQDHHGPPRTNTVGPQPTPKPDGWFWQLDSHGFPCAKADCEKRCNCWDGATVICPACGPFSEVRYCNKKHLLEDIKKHWVYCGQLSFRHPCRETSIPRSVRDGPPLVPCLHPYDTPERHRQAVYFNSHNKPTDGDYFIFSDWVDFAKAGFPENKVNVRCSNKVVYIVKFEDPKEKDRFRRVLATCLFMTISVTELVDYLFRLIRDKLRSPGIPRDLEVALKYQIHEETAVTIQPHITGERHACETDWSGKNRRHCQDALCRSEYRPLLGKNGGNGHSHLIDHFEGRYWILRAARTTHPDVKNVHARTKGEGFEDVAEEDKREFWRGEGWDGFDTGDMEIEGINDE</sequence>
<evidence type="ECO:0000313" key="3">
    <source>
        <dbReference type="Proteomes" id="UP001194746"/>
    </source>
</evidence>
<feature type="region of interest" description="Disordered" evidence="1">
    <location>
        <begin position="1"/>
        <end position="33"/>
    </location>
</feature>
<feature type="compositionally biased region" description="Basic residues" evidence="1">
    <location>
        <begin position="297"/>
        <end position="306"/>
    </location>
</feature>
<feature type="compositionally biased region" description="Pro residues" evidence="1">
    <location>
        <begin position="350"/>
        <end position="362"/>
    </location>
</feature>
<feature type="compositionally biased region" description="Basic and acidic residues" evidence="1">
    <location>
        <begin position="374"/>
        <end position="390"/>
    </location>
</feature>
<feature type="compositionally biased region" description="Basic and acidic residues" evidence="1">
    <location>
        <begin position="160"/>
        <end position="171"/>
    </location>
</feature>
<feature type="compositionally biased region" description="Basic and acidic residues" evidence="1">
    <location>
        <begin position="251"/>
        <end position="264"/>
    </location>
</feature>
<feature type="compositionally biased region" description="Low complexity" evidence="1">
    <location>
        <begin position="209"/>
        <end position="219"/>
    </location>
</feature>
<reference evidence="2" key="2">
    <citation type="submission" date="2020-02" db="EMBL/GenBank/DDBJ databases">
        <authorList>
            <person name="Gilchrist C.L.M."/>
            <person name="Chooi Y.-H."/>
        </authorList>
    </citation>
    <scope>NUCLEOTIDE SEQUENCE</scope>
    <source>
        <strain evidence="2">MST-FP2251</strain>
    </source>
</reference>
<keyword evidence="3" id="KW-1185">Reference proteome</keyword>
<accession>A0AAD4CK16</accession>
<feature type="compositionally biased region" description="Polar residues" evidence="1">
    <location>
        <begin position="472"/>
        <end position="488"/>
    </location>
</feature>
<comment type="caution">
    <text evidence="2">The sequence shown here is derived from an EMBL/GenBank/DDBJ whole genome shotgun (WGS) entry which is preliminary data.</text>
</comment>
<reference evidence="2" key="1">
    <citation type="journal article" date="2019" name="Beilstein J. Org. Chem.">
        <title>Nanangenines: drimane sesquiterpenoids as the dominant metabolite cohort of a novel Australian fungus, Aspergillus nanangensis.</title>
        <authorList>
            <person name="Lacey H.J."/>
            <person name="Gilchrist C.L.M."/>
            <person name="Crombie A."/>
            <person name="Kalaitzis J.A."/>
            <person name="Vuong D."/>
            <person name="Rutledge P.J."/>
            <person name="Turner P."/>
            <person name="Pitt J.I."/>
            <person name="Lacey E."/>
            <person name="Chooi Y.H."/>
            <person name="Piggott A.M."/>
        </authorList>
    </citation>
    <scope>NUCLEOTIDE SEQUENCE</scope>
    <source>
        <strain evidence="2">MST-FP2251</strain>
    </source>
</reference>